<reference evidence="1 2" key="1">
    <citation type="journal article" date="2022" name="New Phytol.">
        <title>Ecological generalism drives hyperdiversity of secondary metabolite gene clusters in xylarialean endophytes.</title>
        <authorList>
            <person name="Franco M.E.E."/>
            <person name="Wisecaver J.H."/>
            <person name="Arnold A.E."/>
            <person name="Ju Y.M."/>
            <person name="Slot J.C."/>
            <person name="Ahrendt S."/>
            <person name="Moore L.P."/>
            <person name="Eastman K.E."/>
            <person name="Scott K."/>
            <person name="Konkel Z."/>
            <person name="Mondo S.J."/>
            <person name="Kuo A."/>
            <person name="Hayes R.D."/>
            <person name="Haridas S."/>
            <person name="Andreopoulos B."/>
            <person name="Riley R."/>
            <person name="LaButti K."/>
            <person name="Pangilinan J."/>
            <person name="Lipzen A."/>
            <person name="Amirebrahimi M."/>
            <person name="Yan J."/>
            <person name="Adam C."/>
            <person name="Keymanesh K."/>
            <person name="Ng V."/>
            <person name="Louie K."/>
            <person name="Northen T."/>
            <person name="Drula E."/>
            <person name="Henrissat B."/>
            <person name="Hsieh H.M."/>
            <person name="Youens-Clark K."/>
            <person name="Lutzoni F."/>
            <person name="Miadlikowska J."/>
            <person name="Eastwood D.C."/>
            <person name="Hamelin R.C."/>
            <person name="Grigoriev I.V."/>
            <person name="U'Ren J.M."/>
        </authorList>
    </citation>
    <scope>NUCLEOTIDE SEQUENCE [LARGE SCALE GENOMIC DNA]</scope>
    <source>
        <strain evidence="1 2">ER1909</strain>
    </source>
</reference>
<dbReference type="EMBL" id="MU394322">
    <property type="protein sequence ID" value="KAI6085690.1"/>
    <property type="molecule type" value="Genomic_DNA"/>
</dbReference>
<keyword evidence="2" id="KW-1185">Reference proteome</keyword>
<gene>
    <name evidence="1" type="ORF">F4821DRAFT_260602</name>
</gene>
<comment type="caution">
    <text evidence="1">The sequence shown here is derived from an EMBL/GenBank/DDBJ whole genome shotgun (WGS) entry which is preliminary data.</text>
</comment>
<keyword evidence="1" id="KW-0808">Transferase</keyword>
<keyword evidence="1" id="KW-0489">Methyltransferase</keyword>
<organism evidence="1 2">
    <name type="scientific">Hypoxylon rubiginosum</name>
    <dbReference type="NCBI Taxonomy" id="110542"/>
    <lineage>
        <taxon>Eukaryota</taxon>
        <taxon>Fungi</taxon>
        <taxon>Dikarya</taxon>
        <taxon>Ascomycota</taxon>
        <taxon>Pezizomycotina</taxon>
        <taxon>Sordariomycetes</taxon>
        <taxon>Xylariomycetidae</taxon>
        <taxon>Xylariales</taxon>
        <taxon>Hypoxylaceae</taxon>
        <taxon>Hypoxylon</taxon>
    </lineage>
</organism>
<evidence type="ECO:0000313" key="1">
    <source>
        <dbReference type="EMBL" id="KAI6085690.1"/>
    </source>
</evidence>
<dbReference type="Proteomes" id="UP001497680">
    <property type="component" value="Unassembled WGS sequence"/>
</dbReference>
<proteinExistence type="predicted"/>
<name>A0ACC0D016_9PEZI</name>
<evidence type="ECO:0000313" key="2">
    <source>
        <dbReference type="Proteomes" id="UP001497680"/>
    </source>
</evidence>
<accession>A0ACC0D016</accession>
<protein>
    <submittedName>
        <fullName evidence="1">S-adenosyl-L-methionine-dependent methyltransferase</fullName>
    </submittedName>
</protein>
<sequence>MANPEKSPADFIAAAQSVLASKDESARKQMFAAAMQAMAMLESPLDTVWRVIMSPHAPSALMTLIKAGVIQEVAKSESPSSADHLATVSGADKLLIVRLLRPLNALGFVKETSQEEYAPTAITKTLVDRAMLGGYQFMFSAATRSLANMPFYLEKTGYKNVEGAPGPFQDAHHTKDNMFPWLMKDPPMMSNFNALMTGQRADRKQWFDFFDVHGILLQSAKNDPHATLLIDVAGGEGHDISEFHKRYPDAPGRLILQDLPPVIDSIQELTPKVEREKHDFFQEQPVKGARCYYFRSIFHDWPDADCIKILKRTAAAMTPGYSKLLLSEFVLPASNTPLYPALLDINMMAVLNGMERNEAQFTELLDAAGLKVVKFWTVGPEVEGLVEAILKD</sequence>